<gene>
    <name evidence="2" type="ORF">CEXT_280981</name>
</gene>
<dbReference type="InterPro" id="IPR027417">
    <property type="entry name" value="P-loop_NTPase"/>
</dbReference>
<feature type="compositionally biased region" description="Low complexity" evidence="1">
    <location>
        <begin position="235"/>
        <end position="254"/>
    </location>
</feature>
<evidence type="ECO:0000256" key="1">
    <source>
        <dbReference type="SAM" id="MobiDB-lite"/>
    </source>
</evidence>
<keyword evidence="3" id="KW-1185">Reference proteome</keyword>
<dbReference type="AlphaFoldDB" id="A0AAV4M9P6"/>
<dbReference type="Proteomes" id="UP001054945">
    <property type="component" value="Unassembled WGS sequence"/>
</dbReference>
<proteinExistence type="predicted"/>
<dbReference type="SUPFAM" id="SSF52540">
    <property type="entry name" value="P-loop containing nucleoside triphosphate hydrolases"/>
    <property type="match status" value="1"/>
</dbReference>
<comment type="caution">
    <text evidence="2">The sequence shown here is derived from an EMBL/GenBank/DDBJ whole genome shotgun (WGS) entry which is preliminary data.</text>
</comment>
<dbReference type="EMBL" id="BPLR01001997">
    <property type="protein sequence ID" value="GIX68764.1"/>
    <property type="molecule type" value="Genomic_DNA"/>
</dbReference>
<dbReference type="Gene3D" id="3.40.50.300">
    <property type="entry name" value="P-loop containing nucleotide triphosphate hydrolases"/>
    <property type="match status" value="1"/>
</dbReference>
<protein>
    <submittedName>
        <fullName evidence="2">Uncharacterized protein</fullName>
    </submittedName>
</protein>
<feature type="compositionally biased region" description="Low complexity" evidence="1">
    <location>
        <begin position="179"/>
        <end position="202"/>
    </location>
</feature>
<sequence>MYRNLRNGLNRSDILGILSYLQLEAICSYKITTFEMAFEMVCLQEGLYHILEHKNEKKDRERERRRKNQRLFAFLGECNIGKTKLAKSILSIPFYQRPPPPVARSSGLSISDRLSRINISDGSPSSGTIVHTSRPSAYGSASRRSTSVHTSRPTASGASSGPSTSRGSSGQWISGFSCGPSTSRDSSGPSTSGVSSGPSTSGGSAGPRISGFPSGPSTYHVAAGPSTSGFPTSRGSAGPSTSGFPSGPSTSRGSAGPSTSGFPSRPSTSRGSAAVQPQPAIPYCFTQNINLEAYPELELDFTAEVSIRIVPSGNAEHCELDRLLYFGRQDFYNACHAVALCFSNIEPESFLKAATYWLEQHKRLWKKYKREYLPPFLFVGIRRSVTEVSEIEAITAWKANFDKKGSGYIECTLLEGKGVRSLFVSLMSLSKYYPGPYHKREQILAHVRDFLRNLR</sequence>
<evidence type="ECO:0000313" key="2">
    <source>
        <dbReference type="EMBL" id="GIX68764.1"/>
    </source>
</evidence>
<reference evidence="2 3" key="1">
    <citation type="submission" date="2021-06" db="EMBL/GenBank/DDBJ databases">
        <title>Caerostris extrusa draft genome.</title>
        <authorList>
            <person name="Kono N."/>
            <person name="Arakawa K."/>
        </authorList>
    </citation>
    <scope>NUCLEOTIDE SEQUENCE [LARGE SCALE GENOMIC DNA]</scope>
</reference>
<feature type="region of interest" description="Disordered" evidence="1">
    <location>
        <begin position="119"/>
        <end position="275"/>
    </location>
</feature>
<name>A0AAV4M9P6_CAEEX</name>
<feature type="compositionally biased region" description="Polar residues" evidence="1">
    <location>
        <begin position="225"/>
        <end position="234"/>
    </location>
</feature>
<feature type="compositionally biased region" description="Low complexity" evidence="1">
    <location>
        <begin position="151"/>
        <end position="170"/>
    </location>
</feature>
<feature type="compositionally biased region" description="Polar residues" evidence="1">
    <location>
        <begin position="119"/>
        <end position="135"/>
    </location>
</feature>
<accession>A0AAV4M9P6</accession>
<evidence type="ECO:0000313" key="3">
    <source>
        <dbReference type="Proteomes" id="UP001054945"/>
    </source>
</evidence>
<organism evidence="2 3">
    <name type="scientific">Caerostris extrusa</name>
    <name type="common">Bark spider</name>
    <name type="synonym">Caerostris bankana</name>
    <dbReference type="NCBI Taxonomy" id="172846"/>
    <lineage>
        <taxon>Eukaryota</taxon>
        <taxon>Metazoa</taxon>
        <taxon>Ecdysozoa</taxon>
        <taxon>Arthropoda</taxon>
        <taxon>Chelicerata</taxon>
        <taxon>Arachnida</taxon>
        <taxon>Araneae</taxon>
        <taxon>Araneomorphae</taxon>
        <taxon>Entelegynae</taxon>
        <taxon>Araneoidea</taxon>
        <taxon>Araneidae</taxon>
        <taxon>Caerostris</taxon>
    </lineage>
</organism>
<feature type="compositionally biased region" description="Polar residues" evidence="1">
    <location>
        <begin position="256"/>
        <end position="271"/>
    </location>
</feature>